<dbReference type="CDD" id="cd01948">
    <property type="entry name" value="EAL"/>
    <property type="match status" value="1"/>
</dbReference>
<dbReference type="PANTHER" id="PTHR33121:SF71">
    <property type="entry name" value="OXYGEN SENSOR PROTEIN DOSP"/>
    <property type="match status" value="1"/>
</dbReference>
<dbReference type="PRINTS" id="PR00103">
    <property type="entry name" value="CAMPKINASE"/>
</dbReference>
<dbReference type="SUPFAM" id="SSF141868">
    <property type="entry name" value="EAL domain-like"/>
    <property type="match status" value="1"/>
</dbReference>
<evidence type="ECO:0000313" key="4">
    <source>
        <dbReference type="Proteomes" id="UP001235849"/>
    </source>
</evidence>
<dbReference type="InterPro" id="IPR000595">
    <property type="entry name" value="cNMP-bd_dom"/>
</dbReference>
<dbReference type="PANTHER" id="PTHR33121">
    <property type="entry name" value="CYCLIC DI-GMP PHOSPHODIESTERASE PDEF"/>
    <property type="match status" value="1"/>
</dbReference>
<gene>
    <name evidence="3" type="ORF">PMG25_10880</name>
</gene>
<evidence type="ECO:0000259" key="2">
    <source>
        <dbReference type="PROSITE" id="PS50883"/>
    </source>
</evidence>
<accession>A0ABT7B5Z8</accession>
<dbReference type="PROSITE" id="PS50042">
    <property type="entry name" value="CNMP_BINDING_3"/>
    <property type="match status" value="1"/>
</dbReference>
<dbReference type="Gene3D" id="2.60.120.10">
    <property type="entry name" value="Jelly Rolls"/>
    <property type="match status" value="1"/>
</dbReference>
<dbReference type="RefSeq" id="WP_283766920.1">
    <property type="nucleotide sequence ID" value="NZ_JAQOSO010000056.1"/>
</dbReference>
<evidence type="ECO:0000313" key="3">
    <source>
        <dbReference type="EMBL" id="MDJ1174595.1"/>
    </source>
</evidence>
<reference evidence="3 4" key="1">
    <citation type="submission" date="2023-01" db="EMBL/GenBank/DDBJ databases">
        <title>Novel diversity within Roseofilum (Cyanobacteria; Desertifilaceae) from marine benthic mats with descriptions of four novel species.</title>
        <authorList>
            <person name="Wang Y."/>
            <person name="Berthold D.E."/>
            <person name="Hu J."/>
            <person name="Lefler F.W."/>
            <person name="Laughinghouse H.D. IV."/>
        </authorList>
    </citation>
    <scope>NUCLEOTIDE SEQUENCE [LARGE SCALE GENOMIC DNA]</scope>
    <source>
        <strain evidence="3 4">BLCC-M114</strain>
    </source>
</reference>
<dbReference type="SMART" id="SM00100">
    <property type="entry name" value="cNMP"/>
    <property type="match status" value="1"/>
</dbReference>
<dbReference type="Pfam" id="PF00563">
    <property type="entry name" value="EAL"/>
    <property type="match status" value="1"/>
</dbReference>
<dbReference type="PROSITE" id="PS00889">
    <property type="entry name" value="CNMP_BINDING_2"/>
    <property type="match status" value="1"/>
</dbReference>
<feature type="domain" description="EAL" evidence="2">
    <location>
        <begin position="175"/>
        <end position="430"/>
    </location>
</feature>
<dbReference type="InterPro" id="IPR001633">
    <property type="entry name" value="EAL_dom"/>
</dbReference>
<dbReference type="Pfam" id="PF00027">
    <property type="entry name" value="cNMP_binding"/>
    <property type="match status" value="1"/>
</dbReference>
<dbReference type="SMART" id="SM00052">
    <property type="entry name" value="EAL"/>
    <property type="match status" value="1"/>
</dbReference>
<dbReference type="SUPFAM" id="SSF51206">
    <property type="entry name" value="cAMP-binding domain-like"/>
    <property type="match status" value="1"/>
</dbReference>
<keyword evidence="4" id="KW-1185">Reference proteome</keyword>
<dbReference type="InterPro" id="IPR018490">
    <property type="entry name" value="cNMP-bd_dom_sf"/>
</dbReference>
<sequence>MIVASKRQNPDLGSIMISRVKSKLYERLQTRRVHAGEPIFYEGDRGDFAYILEEGEVEIWTQIDEKRRILNRLYPGSMFGEIALIDGQPRSASATALTDVRLTVVTKEQVNRRIQEADPLLRMLLLMVMRYFRSETQNFRSRGKALAPKFFLEKLYPDLNPQKDLSFRLTEAVDLIRMENELRTALNENEFKLVYQPILDLETQTITGFEALIRWHSPKRGFVPPDQFIPLAESTSLIVPIGQWVMETGLQALRTIQEQVSYPLTMSFNIASRQIEDPNFLSFLLNCTDKNGLNYQQVKLEILERTLFDSERAIAWVQQCHALGFPLVLDDFGTGYSSLQYLNEYNLDTLKIDKSFVQGMNAQENNKSRSICYAIINLSKALGMTIVAEGIETREHLEALKEFECNYGQGYFFSRPVPLEEAIALFDDPRFSLGNGE</sequence>
<dbReference type="CDD" id="cd00038">
    <property type="entry name" value="CAP_ED"/>
    <property type="match status" value="1"/>
</dbReference>
<name>A0ABT7B5Z8_9CYAN</name>
<dbReference type="Proteomes" id="UP001235849">
    <property type="component" value="Unassembled WGS sequence"/>
</dbReference>
<dbReference type="InterPro" id="IPR014710">
    <property type="entry name" value="RmlC-like_jellyroll"/>
</dbReference>
<organism evidence="3 4">
    <name type="scientific">Roseofilum capinflatum BLCC-M114</name>
    <dbReference type="NCBI Taxonomy" id="3022440"/>
    <lineage>
        <taxon>Bacteria</taxon>
        <taxon>Bacillati</taxon>
        <taxon>Cyanobacteriota</taxon>
        <taxon>Cyanophyceae</taxon>
        <taxon>Desertifilales</taxon>
        <taxon>Desertifilaceae</taxon>
        <taxon>Roseofilum</taxon>
        <taxon>Roseofilum capinflatum</taxon>
    </lineage>
</organism>
<proteinExistence type="predicted"/>
<dbReference type="InterPro" id="IPR035919">
    <property type="entry name" value="EAL_sf"/>
</dbReference>
<protein>
    <submittedName>
        <fullName evidence="3">EAL domain-containing protein</fullName>
    </submittedName>
</protein>
<feature type="domain" description="Cyclic nucleotide-binding" evidence="1">
    <location>
        <begin position="23"/>
        <end position="131"/>
    </location>
</feature>
<dbReference type="InterPro" id="IPR018488">
    <property type="entry name" value="cNMP-bd_CS"/>
</dbReference>
<dbReference type="Gene3D" id="3.20.20.450">
    <property type="entry name" value="EAL domain"/>
    <property type="match status" value="1"/>
</dbReference>
<dbReference type="EMBL" id="JAQOSO010000056">
    <property type="protein sequence ID" value="MDJ1174595.1"/>
    <property type="molecule type" value="Genomic_DNA"/>
</dbReference>
<evidence type="ECO:0000259" key="1">
    <source>
        <dbReference type="PROSITE" id="PS50042"/>
    </source>
</evidence>
<dbReference type="InterPro" id="IPR050706">
    <property type="entry name" value="Cyclic-di-GMP_PDE-like"/>
</dbReference>
<comment type="caution">
    <text evidence="3">The sequence shown here is derived from an EMBL/GenBank/DDBJ whole genome shotgun (WGS) entry which is preliminary data.</text>
</comment>
<dbReference type="PROSITE" id="PS50883">
    <property type="entry name" value="EAL"/>
    <property type="match status" value="1"/>
</dbReference>